<name>A0ABT0GEF7_9GAMM</name>
<dbReference type="PROSITE" id="PS50045">
    <property type="entry name" value="SIGMA54_INTERACT_4"/>
    <property type="match status" value="1"/>
</dbReference>
<dbReference type="PRINTS" id="PR00819">
    <property type="entry name" value="CBXCFQXSUPER"/>
</dbReference>
<dbReference type="InterPro" id="IPR002078">
    <property type="entry name" value="Sigma_54_int"/>
</dbReference>
<evidence type="ECO:0000256" key="4">
    <source>
        <dbReference type="ARBA" id="ARBA00023015"/>
    </source>
</evidence>
<evidence type="ECO:0000256" key="1">
    <source>
        <dbReference type="ARBA" id="ARBA00022553"/>
    </source>
</evidence>
<dbReference type="CDD" id="cd17550">
    <property type="entry name" value="REC_NtrX-like"/>
    <property type="match status" value="1"/>
</dbReference>
<dbReference type="InterPro" id="IPR027417">
    <property type="entry name" value="P-loop_NTPase"/>
</dbReference>
<dbReference type="PANTHER" id="PTHR32071">
    <property type="entry name" value="TRANSCRIPTIONAL REGULATORY PROTEIN"/>
    <property type="match status" value="1"/>
</dbReference>
<proteinExistence type="predicted"/>
<dbReference type="Gene3D" id="1.10.10.60">
    <property type="entry name" value="Homeodomain-like"/>
    <property type="match status" value="1"/>
</dbReference>
<keyword evidence="3" id="KW-0067">ATP-binding</keyword>
<dbReference type="Pfam" id="PF00158">
    <property type="entry name" value="Sigma54_activat"/>
    <property type="match status" value="1"/>
</dbReference>
<feature type="domain" description="Response regulatory" evidence="8">
    <location>
        <begin position="5"/>
        <end position="120"/>
    </location>
</feature>
<dbReference type="Pfam" id="PF00072">
    <property type="entry name" value="Response_reg"/>
    <property type="match status" value="1"/>
</dbReference>
<evidence type="ECO:0000259" key="7">
    <source>
        <dbReference type="PROSITE" id="PS50045"/>
    </source>
</evidence>
<dbReference type="InterPro" id="IPR058031">
    <property type="entry name" value="AAA_lid_NorR"/>
</dbReference>
<evidence type="ECO:0000313" key="10">
    <source>
        <dbReference type="Proteomes" id="UP001431449"/>
    </source>
</evidence>
<dbReference type="PROSITE" id="PS00676">
    <property type="entry name" value="SIGMA54_INTERACT_2"/>
    <property type="match status" value="1"/>
</dbReference>
<protein>
    <submittedName>
        <fullName evidence="9">Sigma-54 dependent transcriptional regulator</fullName>
    </submittedName>
</protein>
<evidence type="ECO:0000256" key="3">
    <source>
        <dbReference type="ARBA" id="ARBA00022840"/>
    </source>
</evidence>
<keyword evidence="2" id="KW-0547">Nucleotide-binding</keyword>
<dbReference type="InterPro" id="IPR011006">
    <property type="entry name" value="CheY-like_superfamily"/>
</dbReference>
<dbReference type="InterPro" id="IPR002197">
    <property type="entry name" value="HTH_Fis"/>
</dbReference>
<dbReference type="Gene3D" id="1.10.8.60">
    <property type="match status" value="1"/>
</dbReference>
<evidence type="ECO:0000313" key="9">
    <source>
        <dbReference type="EMBL" id="MCK7592407.1"/>
    </source>
</evidence>
<organism evidence="9 10">
    <name type="scientific">Pseudomarimonas salicorniae</name>
    <dbReference type="NCBI Taxonomy" id="2933270"/>
    <lineage>
        <taxon>Bacteria</taxon>
        <taxon>Pseudomonadati</taxon>
        <taxon>Pseudomonadota</taxon>
        <taxon>Gammaproteobacteria</taxon>
        <taxon>Lysobacterales</taxon>
        <taxon>Lysobacteraceae</taxon>
        <taxon>Pseudomarimonas</taxon>
    </lineage>
</organism>
<reference evidence="9" key="1">
    <citation type="submission" date="2022-04" db="EMBL/GenBank/DDBJ databases">
        <title>Lysobacter sp. CAU 1642 isolated from sea sand.</title>
        <authorList>
            <person name="Kim W."/>
        </authorList>
    </citation>
    <scope>NUCLEOTIDE SEQUENCE</scope>
    <source>
        <strain evidence="9">CAU 1642</strain>
    </source>
</reference>
<dbReference type="InterPro" id="IPR025943">
    <property type="entry name" value="Sigma_54_int_dom_ATP-bd_2"/>
</dbReference>
<feature type="modified residue" description="4-aspartylphosphate" evidence="6">
    <location>
        <position position="54"/>
    </location>
</feature>
<keyword evidence="1 6" id="KW-0597">Phosphoprotein</keyword>
<dbReference type="Proteomes" id="UP001431449">
    <property type="component" value="Unassembled WGS sequence"/>
</dbReference>
<dbReference type="PANTHER" id="PTHR32071:SF17">
    <property type="entry name" value="TRANSCRIPTIONAL REGULATOR (NTRC FAMILY)"/>
    <property type="match status" value="1"/>
</dbReference>
<evidence type="ECO:0000259" key="8">
    <source>
        <dbReference type="PROSITE" id="PS50110"/>
    </source>
</evidence>
<dbReference type="EMBL" id="JALNMH010000001">
    <property type="protein sequence ID" value="MCK7592407.1"/>
    <property type="molecule type" value="Genomic_DNA"/>
</dbReference>
<dbReference type="Pfam" id="PF25601">
    <property type="entry name" value="AAA_lid_14"/>
    <property type="match status" value="1"/>
</dbReference>
<evidence type="ECO:0000256" key="6">
    <source>
        <dbReference type="PROSITE-ProRule" id="PRU00169"/>
    </source>
</evidence>
<dbReference type="SUPFAM" id="SSF52172">
    <property type="entry name" value="CheY-like"/>
    <property type="match status" value="1"/>
</dbReference>
<dbReference type="SMART" id="SM00448">
    <property type="entry name" value="REC"/>
    <property type="match status" value="1"/>
</dbReference>
<dbReference type="SUPFAM" id="SSF46689">
    <property type="entry name" value="Homeodomain-like"/>
    <property type="match status" value="1"/>
</dbReference>
<dbReference type="Gene3D" id="3.40.50.2300">
    <property type="match status" value="1"/>
</dbReference>
<dbReference type="RefSeq" id="WP_248204555.1">
    <property type="nucleotide sequence ID" value="NZ_JALNMH010000001.1"/>
</dbReference>
<sequence>MPAAQVLVVDDEPDIRQLVQEILEDEGYAVRTAAHAEAARSAVAERVPDAILLDIWMPETDGVALLREWAEGPGLPCPVVMMSGHGTVETAVEATRLGAWDFIEKPIALAKLLITLQRALEAGALREANQALRAQILPELAPVGDSAPIRALREQLGRLARHEAPVLLRGEAGTRKESLARWLHQLGDRRDGPFVTVAAGAISEAQAASTLFGAEEGGVVSPGLLERAQGGSLFLDEVAALGPELQRRLCAALERRELLRVGGLKPVPLDVRVIAATAMDLEAERAAGRFLDELYFQIAVVPVEVPALRDCVEDIPELVSSIVEQLARQQLPPREFSTAALKRLARHDWPGNARELRNLVQRLLLLGEPGPVSLAEVESALGQRGAAAREPGEGFEVALDLPLREARERFERHYLLQQLQTVGGSVGKLAKLAGVERTHLYRKLKELGVDIRASREA</sequence>
<dbReference type="Gene3D" id="3.40.50.300">
    <property type="entry name" value="P-loop containing nucleotide triphosphate hydrolases"/>
    <property type="match status" value="1"/>
</dbReference>
<keyword evidence="4" id="KW-0805">Transcription regulation</keyword>
<dbReference type="CDD" id="cd00009">
    <property type="entry name" value="AAA"/>
    <property type="match status" value="1"/>
</dbReference>
<keyword evidence="5" id="KW-0804">Transcription</keyword>
<gene>
    <name evidence="9" type="ORF">M0G41_01840</name>
</gene>
<evidence type="ECO:0000256" key="5">
    <source>
        <dbReference type="ARBA" id="ARBA00023163"/>
    </source>
</evidence>
<dbReference type="PROSITE" id="PS50110">
    <property type="entry name" value="RESPONSE_REGULATORY"/>
    <property type="match status" value="1"/>
</dbReference>
<evidence type="ECO:0000256" key="2">
    <source>
        <dbReference type="ARBA" id="ARBA00022741"/>
    </source>
</evidence>
<accession>A0ABT0GEF7</accession>
<dbReference type="Pfam" id="PF02954">
    <property type="entry name" value="HTH_8"/>
    <property type="match status" value="1"/>
</dbReference>
<keyword evidence="10" id="KW-1185">Reference proteome</keyword>
<dbReference type="InterPro" id="IPR009057">
    <property type="entry name" value="Homeodomain-like_sf"/>
</dbReference>
<dbReference type="InterPro" id="IPR000641">
    <property type="entry name" value="CbxX/CfxQ"/>
</dbReference>
<feature type="domain" description="Sigma-54 factor interaction" evidence="7">
    <location>
        <begin position="142"/>
        <end position="365"/>
    </location>
</feature>
<dbReference type="SUPFAM" id="SSF52540">
    <property type="entry name" value="P-loop containing nucleoside triphosphate hydrolases"/>
    <property type="match status" value="1"/>
</dbReference>
<comment type="caution">
    <text evidence="9">The sequence shown here is derived from an EMBL/GenBank/DDBJ whole genome shotgun (WGS) entry which is preliminary data.</text>
</comment>
<dbReference type="InterPro" id="IPR001789">
    <property type="entry name" value="Sig_transdc_resp-reg_receiver"/>
</dbReference>